<feature type="region of interest" description="Disordered" evidence="1">
    <location>
        <begin position="1"/>
        <end position="141"/>
    </location>
</feature>
<evidence type="ECO:0000313" key="2">
    <source>
        <dbReference type="EMBL" id="CAG8586554.1"/>
    </source>
</evidence>
<sequence length="141" mass="16659">MRPQRKEQKESENSYLPPSFLPNSPQTAHKNLKTKKQRYPLTKYQRNNCRNWSTVTKKSPTKQKTLTPAKITAKNKETTYRRNNSKSADENRPEYRRENSEMVAKGKRKRRNRRSENGDENKGKMSVLILTQVPYKNSTEE</sequence>
<reference evidence="2" key="1">
    <citation type="submission" date="2021-06" db="EMBL/GenBank/DDBJ databases">
        <authorList>
            <person name="Kallberg Y."/>
            <person name="Tangrot J."/>
            <person name="Rosling A."/>
        </authorList>
    </citation>
    <scope>NUCLEOTIDE SEQUENCE</scope>
    <source>
        <strain evidence="2">FL130A</strain>
    </source>
</reference>
<feature type="compositionally biased region" description="Polar residues" evidence="1">
    <location>
        <begin position="44"/>
        <end position="66"/>
    </location>
</feature>
<feature type="compositionally biased region" description="Basic and acidic residues" evidence="1">
    <location>
        <begin position="87"/>
        <end position="100"/>
    </location>
</feature>
<evidence type="ECO:0000256" key="1">
    <source>
        <dbReference type="SAM" id="MobiDB-lite"/>
    </source>
</evidence>
<feature type="compositionally biased region" description="Basic and acidic residues" evidence="1">
    <location>
        <begin position="1"/>
        <end position="12"/>
    </location>
</feature>
<feature type="compositionally biased region" description="Polar residues" evidence="1">
    <location>
        <begin position="13"/>
        <end position="29"/>
    </location>
</feature>
<protein>
    <submittedName>
        <fullName evidence="2">12127_t:CDS:1</fullName>
    </submittedName>
</protein>
<evidence type="ECO:0000313" key="3">
    <source>
        <dbReference type="Proteomes" id="UP000789508"/>
    </source>
</evidence>
<name>A0A9N9G9E6_9GLOM</name>
<dbReference type="AlphaFoldDB" id="A0A9N9G9E6"/>
<proteinExistence type="predicted"/>
<dbReference type="Proteomes" id="UP000789508">
    <property type="component" value="Unassembled WGS sequence"/>
</dbReference>
<dbReference type="EMBL" id="CAJVPS010003319">
    <property type="protein sequence ID" value="CAG8586554.1"/>
    <property type="molecule type" value="Genomic_DNA"/>
</dbReference>
<gene>
    <name evidence="2" type="ORF">ALEPTO_LOCUS7511</name>
</gene>
<organism evidence="2 3">
    <name type="scientific">Ambispora leptoticha</name>
    <dbReference type="NCBI Taxonomy" id="144679"/>
    <lineage>
        <taxon>Eukaryota</taxon>
        <taxon>Fungi</taxon>
        <taxon>Fungi incertae sedis</taxon>
        <taxon>Mucoromycota</taxon>
        <taxon>Glomeromycotina</taxon>
        <taxon>Glomeromycetes</taxon>
        <taxon>Archaeosporales</taxon>
        <taxon>Ambisporaceae</taxon>
        <taxon>Ambispora</taxon>
    </lineage>
</organism>
<keyword evidence="3" id="KW-1185">Reference proteome</keyword>
<feature type="compositionally biased region" description="Basic and acidic residues" evidence="1">
    <location>
        <begin position="114"/>
        <end position="123"/>
    </location>
</feature>
<comment type="caution">
    <text evidence="2">The sequence shown here is derived from an EMBL/GenBank/DDBJ whole genome shotgun (WGS) entry which is preliminary data.</text>
</comment>
<accession>A0A9N9G9E6</accession>